<name>A0A2T5FZ49_9SPHN</name>
<dbReference type="RefSeq" id="WP_107967382.1">
    <property type="nucleotide sequence ID" value="NZ_NWBU01000006.1"/>
</dbReference>
<protein>
    <submittedName>
        <fullName evidence="6">LysR family transcriptional regulator</fullName>
    </submittedName>
</protein>
<dbReference type="InterPro" id="IPR058163">
    <property type="entry name" value="LysR-type_TF_proteobact-type"/>
</dbReference>
<dbReference type="InterPro" id="IPR036388">
    <property type="entry name" value="WH-like_DNA-bd_sf"/>
</dbReference>
<proteinExistence type="inferred from homology"/>
<dbReference type="Gene3D" id="3.40.190.290">
    <property type="match status" value="1"/>
</dbReference>
<dbReference type="GO" id="GO:0003700">
    <property type="term" value="F:DNA-binding transcription factor activity"/>
    <property type="evidence" value="ECO:0007669"/>
    <property type="project" value="InterPro"/>
</dbReference>
<evidence type="ECO:0000313" key="7">
    <source>
        <dbReference type="Proteomes" id="UP000244162"/>
    </source>
</evidence>
<dbReference type="Proteomes" id="UP000244162">
    <property type="component" value="Unassembled WGS sequence"/>
</dbReference>
<keyword evidence="4" id="KW-0804">Transcription</keyword>
<sequence>MKRNLERTTGLFAFVRTVEAGSFSAAARLAGTTPSAVSKNVERLERRLGVKLFLRSTRSLSLTVEGMAYHERVAPLLRALEDADEVLAGAGQAYGLLKATIPGILGPTLIDALTSAFVARYPEIKLEISISDRHVDLVREGYDVALRAGGSGEGDWIARPLGCLPLVLVASPTYLDRAGQPGSIAELGRGAHIRYLLGARAYPIRFANGETLIPDGVFDTDSGLAMRTAALNGVGIAQLLRIAVEPDLQSGRLVEVMPQEPLAPVPMTALHAFGRVAPLRVRLFTDFIAETLAARDLKR</sequence>
<dbReference type="EMBL" id="NWBU01000006">
    <property type="protein sequence ID" value="PTQ11869.1"/>
    <property type="molecule type" value="Genomic_DNA"/>
</dbReference>
<dbReference type="Gene3D" id="1.10.10.10">
    <property type="entry name" value="Winged helix-like DNA-binding domain superfamily/Winged helix DNA-binding domain"/>
    <property type="match status" value="1"/>
</dbReference>
<comment type="caution">
    <text evidence="6">The sequence shown here is derived from an EMBL/GenBank/DDBJ whole genome shotgun (WGS) entry which is preliminary data.</text>
</comment>
<dbReference type="CDD" id="cd08422">
    <property type="entry name" value="PBP2_CrgA_like"/>
    <property type="match status" value="1"/>
</dbReference>
<dbReference type="PANTHER" id="PTHR30537:SF5">
    <property type="entry name" value="HTH-TYPE TRANSCRIPTIONAL ACTIVATOR TTDR-RELATED"/>
    <property type="match status" value="1"/>
</dbReference>
<accession>A0A2T5FZ49</accession>
<evidence type="ECO:0000313" key="6">
    <source>
        <dbReference type="EMBL" id="PTQ11869.1"/>
    </source>
</evidence>
<evidence type="ECO:0000256" key="2">
    <source>
        <dbReference type="ARBA" id="ARBA00023015"/>
    </source>
</evidence>
<evidence type="ECO:0000256" key="4">
    <source>
        <dbReference type="ARBA" id="ARBA00023163"/>
    </source>
</evidence>
<dbReference type="SUPFAM" id="SSF46785">
    <property type="entry name" value="Winged helix' DNA-binding domain"/>
    <property type="match status" value="1"/>
</dbReference>
<reference evidence="6 7" key="1">
    <citation type="submission" date="2017-09" db="EMBL/GenBank/DDBJ databases">
        <title>Sphingomonas panjinensis sp.nov., isolated from oil-contaminated soil.</title>
        <authorList>
            <person name="Wang L."/>
            <person name="Chen L."/>
        </authorList>
    </citation>
    <scope>NUCLEOTIDE SEQUENCE [LARGE SCALE GENOMIC DNA]</scope>
    <source>
        <strain evidence="6 7">FW-11</strain>
    </source>
</reference>
<dbReference type="SUPFAM" id="SSF53850">
    <property type="entry name" value="Periplasmic binding protein-like II"/>
    <property type="match status" value="1"/>
</dbReference>
<keyword evidence="3" id="KW-0238">DNA-binding</keyword>
<organism evidence="6 7">
    <name type="scientific">Sphingomonas oleivorans</name>
    <dbReference type="NCBI Taxonomy" id="1735121"/>
    <lineage>
        <taxon>Bacteria</taxon>
        <taxon>Pseudomonadati</taxon>
        <taxon>Pseudomonadota</taxon>
        <taxon>Alphaproteobacteria</taxon>
        <taxon>Sphingomonadales</taxon>
        <taxon>Sphingomonadaceae</taxon>
        <taxon>Sphingomonas</taxon>
    </lineage>
</organism>
<dbReference type="InterPro" id="IPR005119">
    <property type="entry name" value="LysR_subst-bd"/>
</dbReference>
<dbReference type="Pfam" id="PF03466">
    <property type="entry name" value="LysR_substrate"/>
    <property type="match status" value="1"/>
</dbReference>
<comment type="similarity">
    <text evidence="1">Belongs to the LysR transcriptional regulatory family.</text>
</comment>
<dbReference type="InterPro" id="IPR036390">
    <property type="entry name" value="WH_DNA-bd_sf"/>
</dbReference>
<dbReference type="GO" id="GO:0003677">
    <property type="term" value="F:DNA binding"/>
    <property type="evidence" value="ECO:0007669"/>
    <property type="project" value="UniProtKB-KW"/>
</dbReference>
<dbReference type="FunFam" id="1.10.10.10:FF:000001">
    <property type="entry name" value="LysR family transcriptional regulator"/>
    <property type="match status" value="1"/>
</dbReference>
<keyword evidence="7" id="KW-1185">Reference proteome</keyword>
<dbReference type="AlphaFoldDB" id="A0A2T5FZ49"/>
<dbReference type="PROSITE" id="PS50931">
    <property type="entry name" value="HTH_LYSR"/>
    <property type="match status" value="1"/>
</dbReference>
<evidence type="ECO:0000256" key="3">
    <source>
        <dbReference type="ARBA" id="ARBA00023125"/>
    </source>
</evidence>
<evidence type="ECO:0000256" key="1">
    <source>
        <dbReference type="ARBA" id="ARBA00009437"/>
    </source>
</evidence>
<feature type="domain" description="HTH lysR-type" evidence="5">
    <location>
        <begin position="13"/>
        <end position="63"/>
    </location>
</feature>
<dbReference type="Pfam" id="PF00126">
    <property type="entry name" value="HTH_1"/>
    <property type="match status" value="1"/>
</dbReference>
<keyword evidence="2" id="KW-0805">Transcription regulation</keyword>
<dbReference type="OrthoDB" id="7557786at2"/>
<dbReference type="InterPro" id="IPR000847">
    <property type="entry name" value="LysR_HTH_N"/>
</dbReference>
<gene>
    <name evidence="6" type="ORF">CLG96_08110</name>
</gene>
<evidence type="ECO:0000259" key="5">
    <source>
        <dbReference type="PROSITE" id="PS50931"/>
    </source>
</evidence>
<dbReference type="PANTHER" id="PTHR30537">
    <property type="entry name" value="HTH-TYPE TRANSCRIPTIONAL REGULATOR"/>
    <property type="match status" value="1"/>
</dbReference>